<dbReference type="PANTHER" id="PTHR35862:SF1">
    <property type="entry name" value="FELS-2 PROPHAGE PROTEIN"/>
    <property type="match status" value="1"/>
</dbReference>
<name>A0A377Q924_9NEIS</name>
<dbReference type="Gene3D" id="3.55.50.10">
    <property type="entry name" value="Baseplate protein-like domains"/>
    <property type="match status" value="1"/>
</dbReference>
<dbReference type="Gene3D" id="2.30.110.50">
    <property type="match status" value="1"/>
</dbReference>
<evidence type="ECO:0000313" key="3">
    <source>
        <dbReference type="Proteomes" id="UP000255108"/>
    </source>
</evidence>
<reference evidence="1 3" key="1">
    <citation type="submission" date="2018-06" db="EMBL/GenBank/DDBJ databases">
        <authorList>
            <consortium name="Pathogen Informatics"/>
            <person name="Doyle S."/>
        </authorList>
    </citation>
    <scope>NUCLEOTIDE SEQUENCE [LARGE SCALE GENOMIC DNA]</scope>
    <source>
        <strain evidence="1 3">NCTC11159</strain>
    </source>
</reference>
<accession>A0A377Q924</accession>
<dbReference type="Gene3D" id="4.10.220.110">
    <property type="match status" value="1"/>
</dbReference>
<dbReference type="InterPro" id="IPR052726">
    <property type="entry name" value="Phage_Baseplate_Hub"/>
</dbReference>
<evidence type="ECO:0000313" key="4">
    <source>
        <dbReference type="Proteomes" id="UP000295794"/>
    </source>
</evidence>
<keyword evidence="4" id="KW-1185">Reference proteome</keyword>
<organism evidence="1 3">
    <name type="scientific">Iodobacter fluviatilis</name>
    <dbReference type="NCBI Taxonomy" id="537"/>
    <lineage>
        <taxon>Bacteria</taxon>
        <taxon>Pseudomonadati</taxon>
        <taxon>Pseudomonadota</taxon>
        <taxon>Betaproteobacteria</taxon>
        <taxon>Neisseriales</taxon>
        <taxon>Chitinibacteraceae</taxon>
        <taxon>Iodobacter</taxon>
    </lineage>
</organism>
<dbReference type="PANTHER" id="PTHR35862">
    <property type="entry name" value="FELS-2 PROPHAGE PROTEIN"/>
    <property type="match status" value="1"/>
</dbReference>
<dbReference type="AlphaFoldDB" id="A0A377Q924"/>
<proteinExistence type="predicted"/>
<dbReference type="Proteomes" id="UP000295794">
    <property type="component" value="Unassembled WGS sequence"/>
</dbReference>
<evidence type="ECO:0000313" key="2">
    <source>
        <dbReference type="EMBL" id="TCU88516.1"/>
    </source>
</evidence>
<sequence length="378" mass="40699">MEAINTPAFELNYNGRNITRDIAPYALSLTYTDNLSGEADGLDIELEDTDGRWLNSWYPEKGAELSYRFGYLQQALISAGRFDIDELELSGPPSVVRIRALAAGAQKALRTRKGKDYEATTLADIAGQIAKSNNMTLVGKIEPLQIDRATQYKEGDLAFLHRIARQYGYAFKVTENSTRLVFWKSADLHQQKPVRTFSPKDLSGWSFTDKVSDVPAGVEVSHHNAKSKKLVVYGVKDGETAVVGASTSGKSSSADTVKITRRAPTAASAEAQAKAALDQRLIERTTGNINLIGDPALAAGVTIELAGFGQLSGIYTISKAVHSINRGEGYTTTLEIKRGAASSKGTKGAKTKGLAVYGMKDGKVEVVDHSAAKAKKHG</sequence>
<dbReference type="RefSeq" id="WP_115227621.1">
    <property type="nucleotide sequence ID" value="NZ_CAWOLO010000003.1"/>
</dbReference>
<dbReference type="Proteomes" id="UP000255108">
    <property type="component" value="Unassembled WGS sequence"/>
</dbReference>
<dbReference type="EMBL" id="UGHR01000001">
    <property type="protein sequence ID" value="STQ91413.1"/>
    <property type="molecule type" value="Genomic_DNA"/>
</dbReference>
<dbReference type="Pfam" id="PF05954">
    <property type="entry name" value="Phage_GPD"/>
    <property type="match status" value="1"/>
</dbReference>
<dbReference type="SUPFAM" id="SSF69279">
    <property type="entry name" value="Phage tail proteins"/>
    <property type="match status" value="1"/>
</dbReference>
<gene>
    <name evidence="2" type="ORF">EV682_103100</name>
    <name evidence="1" type="ORF">NCTC11159_02485</name>
</gene>
<protein>
    <submittedName>
        <fullName evidence="1">Phage protein D</fullName>
    </submittedName>
</protein>
<dbReference type="OrthoDB" id="4070623at2"/>
<reference evidence="2 4" key="2">
    <citation type="submission" date="2019-03" db="EMBL/GenBank/DDBJ databases">
        <title>Genomic Encyclopedia of Type Strains, Phase IV (KMG-IV): sequencing the most valuable type-strain genomes for metagenomic binning, comparative biology and taxonomic classification.</title>
        <authorList>
            <person name="Goeker M."/>
        </authorList>
    </citation>
    <scope>NUCLEOTIDE SEQUENCE [LARGE SCALE GENOMIC DNA]</scope>
    <source>
        <strain evidence="2 4">DSM 3764</strain>
    </source>
</reference>
<dbReference type="EMBL" id="SMBT01000003">
    <property type="protein sequence ID" value="TCU88516.1"/>
    <property type="molecule type" value="Genomic_DNA"/>
</dbReference>
<evidence type="ECO:0000313" key="1">
    <source>
        <dbReference type="EMBL" id="STQ91413.1"/>
    </source>
</evidence>